<evidence type="ECO:0000256" key="7">
    <source>
        <dbReference type="SAM" id="MobiDB-lite"/>
    </source>
</evidence>
<protein>
    <recommendedName>
        <fullName evidence="3 6">Flagellar basal body rod protein FlgB</fullName>
    </recommendedName>
</protein>
<dbReference type="InterPro" id="IPR006300">
    <property type="entry name" value="FlgB"/>
</dbReference>
<evidence type="ECO:0000256" key="6">
    <source>
        <dbReference type="PIRNR" id="PIRNR002889"/>
    </source>
</evidence>
<dbReference type="RefSeq" id="WP_270024055.1">
    <property type="nucleotide sequence ID" value="NZ_JAPDDP010000007.1"/>
</dbReference>
<evidence type="ECO:0000256" key="5">
    <source>
        <dbReference type="ARBA" id="ARBA00024934"/>
    </source>
</evidence>
<dbReference type="GO" id="GO:0030694">
    <property type="term" value="C:bacterial-type flagellum basal body, rod"/>
    <property type="evidence" value="ECO:0007669"/>
    <property type="project" value="InterPro"/>
</dbReference>
<reference evidence="8" key="1">
    <citation type="submission" date="2022-10" db="EMBL/GenBank/DDBJ databases">
        <title>The WGS of Solirubrobacter phytolaccae KCTC 29190.</title>
        <authorList>
            <person name="Jiang Z."/>
        </authorList>
    </citation>
    <scope>NUCLEOTIDE SEQUENCE</scope>
    <source>
        <strain evidence="8">KCTC 29190</strain>
    </source>
</reference>
<dbReference type="Proteomes" id="UP001147653">
    <property type="component" value="Unassembled WGS sequence"/>
</dbReference>
<accession>A0A9X3S9Y7</accession>
<gene>
    <name evidence="8" type="ORF">OJ997_05555</name>
</gene>
<comment type="similarity">
    <text evidence="2 6">Belongs to the flagella basal body rod proteins family.</text>
</comment>
<dbReference type="PIRSF" id="PIRSF002889">
    <property type="entry name" value="Rod_FlgB"/>
    <property type="match status" value="1"/>
</dbReference>
<comment type="function">
    <text evidence="5 6">Structural component of flagellum, the bacterial motility apparatus. Part of the rod structure of flagellar basal body.</text>
</comment>
<evidence type="ECO:0000313" key="9">
    <source>
        <dbReference type="Proteomes" id="UP001147653"/>
    </source>
</evidence>
<proteinExistence type="inferred from homology"/>
<comment type="subcellular location">
    <subcellularLocation>
        <location evidence="1 6">Bacterial flagellum basal body</location>
    </subcellularLocation>
</comment>
<name>A0A9X3S9Y7_9ACTN</name>
<keyword evidence="4 6" id="KW-0975">Bacterial flagellum</keyword>
<sequence>MELSDVTQQALGAALRGAQARHQALAGNIANATTPGYVRQDVDFHATLQAALGAGRSPRDTVFTPSRDPAAGTVRADGSTIDIDNESAKLAANVLEYQAIVAVKEARGSIVKAALGVG</sequence>
<evidence type="ECO:0000256" key="3">
    <source>
        <dbReference type="ARBA" id="ARBA00014376"/>
    </source>
</evidence>
<evidence type="ECO:0000256" key="4">
    <source>
        <dbReference type="ARBA" id="ARBA00023143"/>
    </source>
</evidence>
<dbReference type="GO" id="GO:0071973">
    <property type="term" value="P:bacterial-type flagellum-dependent cell motility"/>
    <property type="evidence" value="ECO:0007669"/>
    <property type="project" value="InterPro"/>
</dbReference>
<comment type="subunit">
    <text evidence="6">The basal body constitutes a major portion of the flagellar organelle and consists of a number of rings mounted on a central rod.</text>
</comment>
<evidence type="ECO:0000313" key="8">
    <source>
        <dbReference type="EMBL" id="MDA0179750.1"/>
    </source>
</evidence>
<feature type="region of interest" description="Disordered" evidence="7">
    <location>
        <begin position="55"/>
        <end position="77"/>
    </location>
</feature>
<evidence type="ECO:0000256" key="1">
    <source>
        <dbReference type="ARBA" id="ARBA00004117"/>
    </source>
</evidence>
<comment type="caution">
    <text evidence="8">The sequence shown here is derived from an EMBL/GenBank/DDBJ whole genome shotgun (WGS) entry which is preliminary data.</text>
</comment>
<organism evidence="8 9">
    <name type="scientific">Solirubrobacter phytolaccae</name>
    <dbReference type="NCBI Taxonomy" id="1404360"/>
    <lineage>
        <taxon>Bacteria</taxon>
        <taxon>Bacillati</taxon>
        <taxon>Actinomycetota</taxon>
        <taxon>Thermoleophilia</taxon>
        <taxon>Solirubrobacterales</taxon>
        <taxon>Solirubrobacteraceae</taxon>
        <taxon>Solirubrobacter</taxon>
    </lineage>
</organism>
<dbReference type="AlphaFoldDB" id="A0A9X3S9Y7"/>
<keyword evidence="9" id="KW-1185">Reference proteome</keyword>
<evidence type="ECO:0000256" key="2">
    <source>
        <dbReference type="ARBA" id="ARBA00009677"/>
    </source>
</evidence>
<dbReference type="EMBL" id="JAPDDP010000007">
    <property type="protein sequence ID" value="MDA0179750.1"/>
    <property type="molecule type" value="Genomic_DNA"/>
</dbReference>